<protein>
    <recommendedName>
        <fullName evidence="5">TEP1-F</fullName>
    </recommendedName>
</protein>
<comment type="subunit">
    <text evidence="4">Heterodimer of a TEP1-N chain and an TEP1-C chain non-covalently linked. Forms a complex composed of TEP1-N and TEP1-C heterodimer, LRIM1 and APL1C; the interaction stabilizes TEP1-N and TEP1-C heterodimer, prevents its binding to tissues while circulating in the hemolymph and protects the thioester bond from hydrolysis. Mature TEP1 and to a lesser extent full-length TEP1 interact with SPCLIP1; the interaction is induced by microbial infection.</text>
</comment>
<evidence type="ECO:0000256" key="6">
    <source>
        <dbReference type="SAM" id="SignalP"/>
    </source>
</evidence>
<dbReference type="Proteomes" id="UP001497623">
    <property type="component" value="Unassembled WGS sequence"/>
</dbReference>
<dbReference type="GO" id="GO:0004866">
    <property type="term" value="F:endopeptidase inhibitor activity"/>
    <property type="evidence" value="ECO:0007669"/>
    <property type="project" value="InterPro"/>
</dbReference>
<feature type="signal peptide" evidence="6">
    <location>
        <begin position="1"/>
        <end position="25"/>
    </location>
</feature>
<comment type="function">
    <text evidence="3">Binds covalently through a thioester bond to the pathogen surface resulting in pathogen clearance.</text>
</comment>
<dbReference type="Pfam" id="PF07703">
    <property type="entry name" value="A2M_BRD"/>
    <property type="match status" value="1"/>
</dbReference>
<evidence type="ECO:0000313" key="9">
    <source>
        <dbReference type="Proteomes" id="UP001497623"/>
    </source>
</evidence>
<keyword evidence="2" id="KW-0325">Glycoprotein</keyword>
<evidence type="ECO:0000256" key="4">
    <source>
        <dbReference type="ARBA" id="ARBA00063781"/>
    </source>
</evidence>
<dbReference type="PANTHER" id="PTHR11412">
    <property type="entry name" value="MACROGLOBULIN / COMPLEMENT"/>
    <property type="match status" value="1"/>
</dbReference>
<keyword evidence="1 6" id="KW-0732">Signal</keyword>
<proteinExistence type="predicted"/>
<sequence>MSPPAARNVLLLACLTATLLTQALGGYVITTPRKWASNGLAQVCVYLTDSESVATGGSITVSVNKDSNEGGFGPPPVEAPKNTSLIAPKVITLDQGMSELCDKISVPESNDWQVNMKVEGKLGNVDVSYNKQVTIGKELHRIFVQTDKFLYKPGQKVQFRILSITGPFLKISDIKYDKIWIESPSGSRLAQWLNQDNSDRLIHMEFQLADEPEEGTYKIHVKQGPNKVSKTFKVEEFVLPRYEVTIKPPKYILGTDKKFNFTVCAKYTHGNPVKGNLSLTLDNSGWGSYKVVTTKTYQINGCKDIETTSEEMKVNFKEYYVYNINAAATVAEEGTGVELKADSVTANIDRTAISFKNQGKEKYMKPALPFTGKVKAEFPNGSPAANEPMRVCLGETCKNINTDAEGLLTFVVPPESQNTVQVKAVNYPRIKSDESNWRSVMYESSHTYYRNLVYSPSNSSLIIRPPLGTLSCTGGTSDITLPIMFATSNQTKANLHIQVVSRGQIQFMKSEEVEFVAGNLPIEEESLLAALKPPSPGAIEGLFNINLQLPPTVSPKAKIIVWYERDDGEIVADTQEVEMQKCLTNNVGLSWSALQMQPGERATLTLSAEPNSICSLGVVDKSVELLSSDNDDLTVDRVFEMIESAMISEYDNSQSDDWKYCEKQLKKHESTNGPIPVPARPIPEMMVEEPFAPPVLEEVDALVPDDADEAIRQKRSVWRPSSYYSDYSDALKMFDISGLYILSDLTVETRPCKQRASRKRSGSCRCGGGRFDPACGCECSGHHVSVNVVWKSTMRPYSQNRT</sequence>
<dbReference type="InterPro" id="IPR002890">
    <property type="entry name" value="MG2"/>
</dbReference>
<keyword evidence="9" id="KW-1185">Reference proteome</keyword>
<dbReference type="AlphaFoldDB" id="A0AAV2PQH4"/>
<dbReference type="InterPro" id="IPR013783">
    <property type="entry name" value="Ig-like_fold"/>
</dbReference>
<dbReference type="InterPro" id="IPR050473">
    <property type="entry name" value="A2M/Complement_sys"/>
</dbReference>
<dbReference type="Gene3D" id="2.60.40.10">
    <property type="entry name" value="Immunoglobulins"/>
    <property type="match status" value="1"/>
</dbReference>
<evidence type="ECO:0000313" key="8">
    <source>
        <dbReference type="EMBL" id="CAL4063171.1"/>
    </source>
</evidence>
<dbReference type="PANTHER" id="PTHR11412:SF171">
    <property type="entry name" value="PREGNANCY ZONE PROTEIN-LIKE PROTEIN"/>
    <property type="match status" value="1"/>
</dbReference>
<evidence type="ECO:0000256" key="2">
    <source>
        <dbReference type="ARBA" id="ARBA00023180"/>
    </source>
</evidence>
<feature type="domain" description="Alpha-2-macroglobulin bait region" evidence="7">
    <location>
        <begin position="461"/>
        <end position="626"/>
    </location>
</feature>
<comment type="caution">
    <text evidence="8">The sequence shown here is derived from an EMBL/GenBank/DDBJ whole genome shotgun (WGS) entry which is preliminary data.</text>
</comment>
<evidence type="ECO:0000256" key="3">
    <source>
        <dbReference type="ARBA" id="ARBA00057615"/>
    </source>
</evidence>
<evidence type="ECO:0000259" key="7">
    <source>
        <dbReference type="SMART" id="SM01359"/>
    </source>
</evidence>
<dbReference type="InterPro" id="IPR040839">
    <property type="entry name" value="MG4"/>
</dbReference>
<evidence type="ECO:0000256" key="5">
    <source>
        <dbReference type="ARBA" id="ARBA00078071"/>
    </source>
</evidence>
<dbReference type="Gene3D" id="2.60.40.1930">
    <property type="match status" value="2"/>
</dbReference>
<dbReference type="InterPro" id="IPR041555">
    <property type="entry name" value="MG3"/>
</dbReference>
<dbReference type="Pfam" id="PF01835">
    <property type="entry name" value="MG2"/>
    <property type="match status" value="1"/>
</dbReference>
<gene>
    <name evidence="8" type="ORF">MNOR_LOCUS3137</name>
</gene>
<dbReference type="Pfam" id="PF17791">
    <property type="entry name" value="MG3"/>
    <property type="match status" value="1"/>
</dbReference>
<evidence type="ECO:0000256" key="1">
    <source>
        <dbReference type="ARBA" id="ARBA00022729"/>
    </source>
</evidence>
<feature type="chain" id="PRO_5043898310" description="TEP1-F" evidence="6">
    <location>
        <begin position="26"/>
        <end position="802"/>
    </location>
</feature>
<organism evidence="8 9">
    <name type="scientific">Meganyctiphanes norvegica</name>
    <name type="common">Northern krill</name>
    <name type="synonym">Thysanopoda norvegica</name>
    <dbReference type="NCBI Taxonomy" id="48144"/>
    <lineage>
        <taxon>Eukaryota</taxon>
        <taxon>Metazoa</taxon>
        <taxon>Ecdysozoa</taxon>
        <taxon>Arthropoda</taxon>
        <taxon>Crustacea</taxon>
        <taxon>Multicrustacea</taxon>
        <taxon>Malacostraca</taxon>
        <taxon>Eumalacostraca</taxon>
        <taxon>Eucarida</taxon>
        <taxon>Euphausiacea</taxon>
        <taxon>Euphausiidae</taxon>
        <taxon>Meganyctiphanes</taxon>
    </lineage>
</organism>
<dbReference type="EMBL" id="CAXKWB010001030">
    <property type="protein sequence ID" value="CAL4063171.1"/>
    <property type="molecule type" value="Genomic_DNA"/>
</dbReference>
<dbReference type="Gene3D" id="6.20.50.160">
    <property type="match status" value="1"/>
</dbReference>
<dbReference type="SMART" id="SM01359">
    <property type="entry name" value="A2M_N_2"/>
    <property type="match status" value="1"/>
</dbReference>
<dbReference type="InterPro" id="IPR011625">
    <property type="entry name" value="A2M_N_BRD"/>
</dbReference>
<dbReference type="FunFam" id="2.60.40.1930:FF:000001">
    <property type="entry name" value="CD109 isoform 3"/>
    <property type="match status" value="1"/>
</dbReference>
<dbReference type="Pfam" id="PF17789">
    <property type="entry name" value="MG4"/>
    <property type="match status" value="1"/>
</dbReference>
<accession>A0AAV2PQH4</accession>
<reference evidence="8 9" key="1">
    <citation type="submission" date="2024-05" db="EMBL/GenBank/DDBJ databases">
        <authorList>
            <person name="Wallberg A."/>
        </authorList>
    </citation>
    <scope>NUCLEOTIDE SEQUENCE [LARGE SCALE GENOMIC DNA]</scope>
</reference>
<name>A0AAV2PQH4_MEGNR</name>
<dbReference type="Gene3D" id="2.60.40.1940">
    <property type="match status" value="1"/>
</dbReference>